<organism evidence="2 3">
    <name type="scientific">Ktedonobacter racemifer DSM 44963</name>
    <dbReference type="NCBI Taxonomy" id="485913"/>
    <lineage>
        <taxon>Bacteria</taxon>
        <taxon>Bacillati</taxon>
        <taxon>Chloroflexota</taxon>
        <taxon>Ktedonobacteria</taxon>
        <taxon>Ktedonobacterales</taxon>
        <taxon>Ktedonobacteraceae</taxon>
        <taxon>Ktedonobacter</taxon>
    </lineage>
</organism>
<dbReference type="AlphaFoldDB" id="D6TW28"/>
<evidence type="ECO:0000313" key="2">
    <source>
        <dbReference type="EMBL" id="EFH84411.1"/>
    </source>
</evidence>
<comment type="caution">
    <text evidence="2">The sequence shown here is derived from an EMBL/GenBank/DDBJ whole genome shotgun (WGS) entry which is preliminary data.</text>
</comment>
<sequence length="88" mass="10051">MEEEPHFSFERKELKGSRRYHLVKPLSPSKLVHAYDGSVIPSIHSPVGEHFIMTARFRLLPPRTGGFLLSHIPLRGLRSSRYHGDAAF</sequence>
<dbReference type="EMBL" id="ADVG01000003">
    <property type="protein sequence ID" value="EFH84411.1"/>
    <property type="molecule type" value="Genomic_DNA"/>
</dbReference>
<protein>
    <submittedName>
        <fullName evidence="2">Uncharacterized protein</fullName>
    </submittedName>
</protein>
<reference evidence="2 3" key="1">
    <citation type="journal article" date="2011" name="Stand. Genomic Sci.">
        <title>Non-contiguous finished genome sequence and contextual data of the filamentous soil bacterium Ktedonobacter racemifer type strain (SOSP1-21).</title>
        <authorList>
            <person name="Chang Y.J."/>
            <person name="Land M."/>
            <person name="Hauser L."/>
            <person name="Chertkov O."/>
            <person name="Del Rio T.G."/>
            <person name="Nolan M."/>
            <person name="Copeland A."/>
            <person name="Tice H."/>
            <person name="Cheng J.F."/>
            <person name="Lucas S."/>
            <person name="Han C."/>
            <person name="Goodwin L."/>
            <person name="Pitluck S."/>
            <person name="Ivanova N."/>
            <person name="Ovchinikova G."/>
            <person name="Pati A."/>
            <person name="Chen A."/>
            <person name="Palaniappan K."/>
            <person name="Mavromatis K."/>
            <person name="Liolios K."/>
            <person name="Brettin T."/>
            <person name="Fiebig A."/>
            <person name="Rohde M."/>
            <person name="Abt B."/>
            <person name="Goker M."/>
            <person name="Detter J.C."/>
            <person name="Woyke T."/>
            <person name="Bristow J."/>
            <person name="Eisen J.A."/>
            <person name="Markowitz V."/>
            <person name="Hugenholtz P."/>
            <person name="Kyrpides N.C."/>
            <person name="Klenk H.P."/>
            <person name="Lapidus A."/>
        </authorList>
    </citation>
    <scope>NUCLEOTIDE SEQUENCE [LARGE SCALE GENOMIC DNA]</scope>
    <source>
        <strain evidence="3">DSM 44963</strain>
        <strain evidence="2">SOSP1-21</strain>
    </source>
</reference>
<dbReference type="InParanoid" id="D6TW28"/>
<dbReference type="EMBL" id="ADVG01000004">
    <property type="protein sequence ID" value="EFH82804.1"/>
    <property type="molecule type" value="Genomic_DNA"/>
</dbReference>
<evidence type="ECO:0000313" key="3">
    <source>
        <dbReference type="Proteomes" id="UP000004508"/>
    </source>
</evidence>
<accession>D6TW28</accession>
<name>D6TW28_KTERA</name>
<gene>
    <name evidence="1" type="ORF">Krac_3654</name>
    <name evidence="2" type="ORF">Krac_5444</name>
</gene>
<proteinExistence type="predicted"/>
<keyword evidence="3" id="KW-1185">Reference proteome</keyword>
<dbReference type="Proteomes" id="UP000004508">
    <property type="component" value="Unassembled WGS sequence"/>
</dbReference>
<evidence type="ECO:0000313" key="1">
    <source>
        <dbReference type="EMBL" id="EFH82804.1"/>
    </source>
</evidence>